<comment type="caution">
    <text evidence="13">The sequence shown here is derived from an EMBL/GenBank/DDBJ whole genome shotgun (WGS) entry which is preliminary data.</text>
</comment>
<organism evidence="13 14">
    <name type="scientific">Pinctada imbricata</name>
    <name type="common">Atlantic pearl-oyster</name>
    <name type="synonym">Pinctada martensii</name>
    <dbReference type="NCBI Taxonomy" id="66713"/>
    <lineage>
        <taxon>Eukaryota</taxon>
        <taxon>Metazoa</taxon>
        <taxon>Spiralia</taxon>
        <taxon>Lophotrochozoa</taxon>
        <taxon>Mollusca</taxon>
        <taxon>Bivalvia</taxon>
        <taxon>Autobranchia</taxon>
        <taxon>Pteriomorphia</taxon>
        <taxon>Pterioida</taxon>
        <taxon>Pterioidea</taxon>
        <taxon>Pteriidae</taxon>
        <taxon>Pinctada</taxon>
    </lineage>
</organism>
<dbReference type="GO" id="GO:0140563">
    <property type="term" value="F:UDP-D-xylose:beta-D-glucoside alpha-1,3-D-xylosyltransferase activity"/>
    <property type="evidence" value="ECO:0007669"/>
    <property type="project" value="UniProtKB-EC"/>
</dbReference>
<evidence type="ECO:0000256" key="4">
    <source>
        <dbReference type="ARBA" id="ARBA00022679"/>
    </source>
</evidence>
<dbReference type="Pfam" id="PF01501">
    <property type="entry name" value="Glyco_transf_8"/>
    <property type="match status" value="1"/>
</dbReference>
<reference evidence="13" key="1">
    <citation type="submission" date="2019-08" db="EMBL/GenBank/DDBJ databases">
        <title>The improved chromosome-level genome for the pearl oyster Pinctada fucata martensii using PacBio sequencing and Hi-C.</title>
        <authorList>
            <person name="Zheng Z."/>
        </authorList>
    </citation>
    <scope>NUCLEOTIDE SEQUENCE</scope>
    <source>
        <strain evidence="13">ZZ-2019</strain>
        <tissue evidence="13">Adductor muscle</tissue>
    </source>
</reference>
<comment type="function">
    <text evidence="10">Glycosyltransferase which elongates the O-linked glucose attached to EGF-like repeats in the extracellular domain of Notch proteins by catalyzing the addition of xylose.</text>
</comment>
<dbReference type="PANTHER" id="PTHR46012">
    <property type="entry name" value="IP22168P"/>
    <property type="match status" value="1"/>
</dbReference>
<evidence type="ECO:0000256" key="5">
    <source>
        <dbReference type="ARBA" id="ARBA00022692"/>
    </source>
</evidence>
<keyword evidence="14" id="KW-1185">Reference proteome</keyword>
<evidence type="ECO:0000256" key="12">
    <source>
        <dbReference type="ARBA" id="ARBA00049181"/>
    </source>
</evidence>
<evidence type="ECO:0000256" key="10">
    <source>
        <dbReference type="ARBA" id="ARBA00037301"/>
    </source>
</evidence>
<dbReference type="GO" id="GO:0016266">
    <property type="term" value="P:protein O-linked glycosylation via N-acetyl-galactosamine"/>
    <property type="evidence" value="ECO:0007669"/>
    <property type="project" value="TreeGrafter"/>
</dbReference>
<keyword evidence="8" id="KW-0472">Membrane</keyword>
<protein>
    <recommendedName>
        <fullName evidence="11">UDP-D-xylose:beta-D-glucoside alpha-1,3-D-xylosyltransferase</fullName>
        <ecNumber evidence="11">2.4.2.42</ecNumber>
    </recommendedName>
</protein>
<dbReference type="Proteomes" id="UP001186944">
    <property type="component" value="Unassembled WGS sequence"/>
</dbReference>
<dbReference type="AlphaFoldDB" id="A0AA89BYP0"/>
<evidence type="ECO:0000256" key="11">
    <source>
        <dbReference type="ARBA" id="ARBA00038854"/>
    </source>
</evidence>
<dbReference type="EMBL" id="VSWD01000008">
    <property type="protein sequence ID" value="KAK3095384.1"/>
    <property type="molecule type" value="Genomic_DNA"/>
</dbReference>
<proteinExistence type="inferred from homology"/>
<evidence type="ECO:0000313" key="13">
    <source>
        <dbReference type="EMBL" id="KAK3095384.1"/>
    </source>
</evidence>
<dbReference type="SUPFAM" id="SSF53448">
    <property type="entry name" value="Nucleotide-diphospho-sugar transferases"/>
    <property type="match status" value="1"/>
</dbReference>
<keyword evidence="9" id="KW-0325">Glycoprotein</keyword>
<dbReference type="InterPro" id="IPR002495">
    <property type="entry name" value="Glyco_trans_8"/>
</dbReference>
<comment type="similarity">
    <text evidence="2">Belongs to the glycosyltransferase 8 family.</text>
</comment>
<keyword evidence="4" id="KW-0808">Transferase</keyword>
<sequence>MLKQFNRSQVIGIPPEDLNKHTWYNSRKQHPYYGSTGVNTGVMVMNLTRLRAIDFPSIIVNLYKEWHSKIKWGEQDVINIWLHYHPEKLYFISCEWNYRNAHCRHGNVCKRAAKNGISILHGNGQQFIIPEKSPEFVAINNAFLKYLSSENPKTDIAEAVKRNLENVKRVTDCVKALRSLFRNLTLS</sequence>
<dbReference type="EC" id="2.4.2.42" evidence="11"/>
<accession>A0AA89BYP0</accession>
<evidence type="ECO:0000313" key="14">
    <source>
        <dbReference type="Proteomes" id="UP001186944"/>
    </source>
</evidence>
<keyword evidence="6" id="KW-0735">Signal-anchor</keyword>
<dbReference type="InterPro" id="IPR029044">
    <property type="entry name" value="Nucleotide-diphossugar_trans"/>
</dbReference>
<dbReference type="PANTHER" id="PTHR46012:SF2">
    <property type="entry name" value="IP22168P"/>
    <property type="match status" value="1"/>
</dbReference>
<evidence type="ECO:0000256" key="7">
    <source>
        <dbReference type="ARBA" id="ARBA00022989"/>
    </source>
</evidence>
<evidence type="ECO:0000256" key="1">
    <source>
        <dbReference type="ARBA" id="ARBA00004606"/>
    </source>
</evidence>
<dbReference type="Gene3D" id="3.90.550.10">
    <property type="entry name" value="Spore Coat Polysaccharide Biosynthesis Protein SpsA, Chain A"/>
    <property type="match status" value="1"/>
</dbReference>
<evidence type="ECO:0000256" key="3">
    <source>
        <dbReference type="ARBA" id="ARBA00022676"/>
    </source>
</evidence>
<comment type="subcellular location">
    <subcellularLocation>
        <location evidence="1">Membrane</location>
        <topology evidence="1">Single-pass type II membrane protein</topology>
    </subcellularLocation>
</comment>
<evidence type="ECO:0000256" key="9">
    <source>
        <dbReference type="ARBA" id="ARBA00023180"/>
    </source>
</evidence>
<gene>
    <name evidence="13" type="ORF">FSP39_014071</name>
</gene>
<keyword evidence="5" id="KW-0812">Transmembrane</keyword>
<dbReference type="GO" id="GO:0016020">
    <property type="term" value="C:membrane"/>
    <property type="evidence" value="ECO:0007669"/>
    <property type="project" value="UniProtKB-SubCell"/>
</dbReference>
<evidence type="ECO:0000256" key="8">
    <source>
        <dbReference type="ARBA" id="ARBA00023136"/>
    </source>
</evidence>
<name>A0AA89BYP0_PINIB</name>
<keyword evidence="7" id="KW-1133">Transmembrane helix</keyword>
<comment type="catalytic activity">
    <reaction evidence="12">
        <text>3-O-(beta-D-glucosyl)-L-seryl-[EGF-like domain protein] + UDP-alpha-D-xylose = 3-O-[alpha-D-xylosyl-(1-&gt;3)-beta-D-glucosyl]-L-seryl-[EGF-like domain protein] + UDP + H(+)</text>
        <dbReference type="Rhea" id="RHEA:56064"/>
        <dbReference type="Rhea" id="RHEA-COMP:14610"/>
        <dbReference type="Rhea" id="RHEA-COMP:14611"/>
        <dbReference type="ChEBI" id="CHEBI:15378"/>
        <dbReference type="ChEBI" id="CHEBI:57632"/>
        <dbReference type="ChEBI" id="CHEBI:58223"/>
        <dbReference type="ChEBI" id="CHEBI:140575"/>
        <dbReference type="ChEBI" id="CHEBI:140576"/>
        <dbReference type="EC" id="2.4.2.42"/>
    </reaction>
</comment>
<keyword evidence="3" id="KW-0328">Glycosyltransferase</keyword>
<evidence type="ECO:0000256" key="2">
    <source>
        <dbReference type="ARBA" id="ARBA00006351"/>
    </source>
</evidence>
<dbReference type="InterPro" id="IPR051993">
    <property type="entry name" value="Glycosyltransferase_8"/>
</dbReference>
<evidence type="ECO:0000256" key="6">
    <source>
        <dbReference type="ARBA" id="ARBA00022968"/>
    </source>
</evidence>